<feature type="transmembrane region" description="Helical" evidence="4">
    <location>
        <begin position="73"/>
        <end position="91"/>
    </location>
</feature>
<dbReference type="EMBL" id="FUFT01000004">
    <property type="protein sequence ID" value="SJL83615.1"/>
    <property type="molecule type" value="Genomic_DNA"/>
</dbReference>
<dbReference type="InterPro" id="IPR036259">
    <property type="entry name" value="MFS_trans_sf"/>
</dbReference>
<feature type="transmembrane region" description="Helical" evidence="4">
    <location>
        <begin position="393"/>
        <end position="413"/>
    </location>
</feature>
<keyword evidence="3 4" id="KW-0472">Membrane</keyword>
<feature type="transmembrane region" description="Helical" evidence="4">
    <location>
        <begin position="272"/>
        <end position="290"/>
    </location>
</feature>
<dbReference type="InterPro" id="IPR020846">
    <property type="entry name" value="MFS_dom"/>
</dbReference>
<feature type="transmembrane region" description="Helical" evidence="4">
    <location>
        <begin position="331"/>
        <end position="355"/>
    </location>
</feature>
<organism evidence="6 7">
    <name type="scientific">Vibrio palustris</name>
    <dbReference type="NCBI Taxonomy" id="1918946"/>
    <lineage>
        <taxon>Bacteria</taxon>
        <taxon>Pseudomonadati</taxon>
        <taxon>Pseudomonadota</taxon>
        <taxon>Gammaproteobacteria</taxon>
        <taxon>Vibrionales</taxon>
        <taxon>Vibrionaceae</taxon>
        <taxon>Vibrio</taxon>
    </lineage>
</organism>
<feature type="transmembrane region" description="Helical" evidence="4">
    <location>
        <begin position="32"/>
        <end position="53"/>
    </location>
</feature>
<feature type="transmembrane region" description="Helical" evidence="4">
    <location>
        <begin position="367"/>
        <end position="387"/>
    </location>
</feature>
<proteinExistence type="predicted"/>
<dbReference type="PANTHER" id="PTHR42910:SF1">
    <property type="entry name" value="MAJOR FACILITATOR SUPERFAMILY (MFS) PROFILE DOMAIN-CONTAINING PROTEIN"/>
    <property type="match status" value="1"/>
</dbReference>
<dbReference type="Pfam" id="PF07690">
    <property type="entry name" value="MFS_1"/>
    <property type="match status" value="2"/>
</dbReference>
<dbReference type="PANTHER" id="PTHR42910">
    <property type="entry name" value="TRANSPORTER SCO4007-RELATED"/>
    <property type="match status" value="1"/>
</dbReference>
<feature type="transmembrane region" description="Helical" evidence="4">
    <location>
        <begin position="103"/>
        <end position="125"/>
    </location>
</feature>
<feature type="transmembrane region" description="Helical" evidence="4">
    <location>
        <begin position="160"/>
        <end position="178"/>
    </location>
</feature>
<dbReference type="AlphaFoldDB" id="A0A1R4B3Y0"/>
<name>A0A1R4B3Y0_9VIBR</name>
<dbReference type="InterPro" id="IPR011701">
    <property type="entry name" value="MFS"/>
</dbReference>
<dbReference type="STRING" id="1918946.VPAL9027_01592"/>
<evidence type="ECO:0000313" key="7">
    <source>
        <dbReference type="Proteomes" id="UP000189475"/>
    </source>
</evidence>
<sequence length="419" mass="45377">MHLIAQHILNVNFLGERMSNSITEVSTRDKSLTLPLILGLSIGAGLSVASIYYCQPILNILSKEFHLNVNQTGLIATLTQIGYALGILFLVPLGDSVERKKLIIIKSFSLSAILLLCTVSTGYYFLLIVSLAIGILATTAQDIIPATATLADSSQRGKTVGTVMTGLLTGILLSRVYSGVVSEIWGWRPVFGLASLAMLFSGFYLAAILPQIYPTSTLSYKQTIRSLIPLWVKYKNLRKASFTQCFLYISFSCFWTTLAIFLAEYYNLGSSYAGIFGFAGLVGAVAAPISGKISDAIGTKKVVSTSIIIVILSFITMFSITSFSISLQLPILILCVIAFDFGINSCLIAHQSIIYGIKPDAKSRLNSIFFTLNFVGMALGSAIGTFLYSQFNWSGVTILEIISSFMALFFSSLNEIGGD</sequence>
<evidence type="ECO:0000259" key="5">
    <source>
        <dbReference type="PROSITE" id="PS50850"/>
    </source>
</evidence>
<dbReference type="SUPFAM" id="SSF103473">
    <property type="entry name" value="MFS general substrate transporter"/>
    <property type="match status" value="1"/>
</dbReference>
<keyword evidence="2 4" id="KW-1133">Transmembrane helix</keyword>
<dbReference type="Gene3D" id="1.20.1250.20">
    <property type="entry name" value="MFS general substrate transporter like domains"/>
    <property type="match status" value="2"/>
</dbReference>
<evidence type="ECO:0000256" key="2">
    <source>
        <dbReference type="ARBA" id="ARBA00022989"/>
    </source>
</evidence>
<evidence type="ECO:0000256" key="1">
    <source>
        <dbReference type="ARBA" id="ARBA00022692"/>
    </source>
</evidence>
<protein>
    <submittedName>
        <fullName evidence="6">Inner membrane transport protein YnfM</fullName>
    </submittedName>
</protein>
<keyword evidence="1 4" id="KW-0812">Transmembrane</keyword>
<reference evidence="6 7" key="1">
    <citation type="submission" date="2017-02" db="EMBL/GenBank/DDBJ databases">
        <authorList>
            <person name="Peterson S.W."/>
        </authorList>
    </citation>
    <scope>NUCLEOTIDE SEQUENCE [LARGE SCALE GENOMIC DNA]</scope>
    <source>
        <strain evidence="6 7">CECT 9027</strain>
    </source>
</reference>
<feature type="transmembrane region" description="Helical" evidence="4">
    <location>
        <begin position="190"/>
        <end position="213"/>
    </location>
</feature>
<dbReference type="Proteomes" id="UP000189475">
    <property type="component" value="Unassembled WGS sequence"/>
</dbReference>
<dbReference type="PROSITE" id="PS50850">
    <property type="entry name" value="MFS"/>
    <property type="match status" value="1"/>
</dbReference>
<keyword evidence="7" id="KW-1185">Reference proteome</keyword>
<feature type="transmembrane region" description="Helical" evidence="4">
    <location>
        <begin position="302"/>
        <end position="325"/>
    </location>
</feature>
<feature type="domain" description="Major facilitator superfamily (MFS) profile" evidence="5">
    <location>
        <begin position="33"/>
        <end position="419"/>
    </location>
</feature>
<evidence type="ECO:0000313" key="6">
    <source>
        <dbReference type="EMBL" id="SJL83615.1"/>
    </source>
</evidence>
<evidence type="ECO:0000256" key="4">
    <source>
        <dbReference type="SAM" id="Phobius"/>
    </source>
</evidence>
<feature type="transmembrane region" description="Helical" evidence="4">
    <location>
        <begin position="245"/>
        <end position="266"/>
    </location>
</feature>
<accession>A0A1R4B3Y0</accession>
<evidence type="ECO:0000256" key="3">
    <source>
        <dbReference type="ARBA" id="ARBA00023136"/>
    </source>
</evidence>
<dbReference type="CDD" id="cd17324">
    <property type="entry name" value="MFS_NepI_like"/>
    <property type="match status" value="1"/>
</dbReference>
<gene>
    <name evidence="6" type="primary">ynfM</name>
    <name evidence="6" type="ORF">VPAL9027_01592</name>
</gene>
<dbReference type="GO" id="GO:0022857">
    <property type="term" value="F:transmembrane transporter activity"/>
    <property type="evidence" value="ECO:0007669"/>
    <property type="project" value="InterPro"/>
</dbReference>